<evidence type="ECO:0000313" key="3">
    <source>
        <dbReference type="Proteomes" id="UP000234503"/>
    </source>
</evidence>
<sequence length="75" mass="8240">MTRSASGVTLKKVLRFLFMMAISYGPAGVAARILGVVGSRPLRFVLALVLEPLLKRGFTALFGRFTREPNETITK</sequence>
<dbReference type="InterPro" id="IPR014321">
    <property type="entry name" value="Phageshock_PspD"/>
</dbReference>
<dbReference type="AlphaFoldDB" id="A0A2N5EDK9"/>
<keyword evidence="3" id="KW-1185">Reference proteome</keyword>
<organism evidence="2 3">
    <name type="scientific">Chimaeribacter coloradensis</name>
    <dbReference type="NCBI Taxonomy" id="2060068"/>
    <lineage>
        <taxon>Bacteria</taxon>
        <taxon>Pseudomonadati</taxon>
        <taxon>Pseudomonadota</taxon>
        <taxon>Gammaproteobacteria</taxon>
        <taxon>Enterobacterales</taxon>
        <taxon>Yersiniaceae</taxon>
        <taxon>Chimaeribacter</taxon>
    </lineage>
</organism>
<dbReference type="EMBL" id="PJZH01000001">
    <property type="protein sequence ID" value="PLR40592.1"/>
    <property type="molecule type" value="Genomic_DNA"/>
</dbReference>
<reference evidence="2 3" key="1">
    <citation type="submission" date="2017-12" db="EMBL/GenBank/DDBJ databases">
        <title>Characterization of six clinical isolates of Enterochimera gen. nov., a novel genus of the Yersiniaciae family and the three species Enterochimera arupensis sp. nov., Enterochimera coloradensis sp. nov, and Enterochimera californica sp. nov.</title>
        <authorList>
            <person name="Rossi A."/>
            <person name="Fisher M."/>
        </authorList>
    </citation>
    <scope>NUCLEOTIDE SEQUENCE [LARGE SCALE GENOMIC DNA]</scope>
    <source>
        <strain evidence="3">2016-Iso4</strain>
    </source>
</reference>
<keyword evidence="1" id="KW-1133">Transmembrane helix</keyword>
<dbReference type="Proteomes" id="UP000234503">
    <property type="component" value="Unassembled WGS sequence"/>
</dbReference>
<evidence type="ECO:0000256" key="1">
    <source>
        <dbReference type="SAM" id="Phobius"/>
    </source>
</evidence>
<name>A0A2N5EDK9_9GAMM</name>
<keyword evidence="1" id="KW-0472">Membrane</keyword>
<feature type="transmembrane region" description="Helical" evidence="1">
    <location>
        <begin position="13"/>
        <end position="34"/>
    </location>
</feature>
<comment type="caution">
    <text evidence="2">The sequence shown here is derived from an EMBL/GenBank/DDBJ whole genome shotgun (WGS) entry which is preliminary data.</text>
</comment>
<protein>
    <submittedName>
        <fullName evidence="2">Phage shock protein D</fullName>
    </submittedName>
</protein>
<dbReference type="RefSeq" id="WP_101822110.1">
    <property type="nucleotide sequence ID" value="NZ_PJZH01000001.1"/>
</dbReference>
<evidence type="ECO:0000313" key="2">
    <source>
        <dbReference type="EMBL" id="PLR40592.1"/>
    </source>
</evidence>
<dbReference type="Pfam" id="PF09584">
    <property type="entry name" value="Phageshock_PspD"/>
    <property type="match status" value="1"/>
</dbReference>
<dbReference type="OrthoDB" id="6505252at2"/>
<proteinExistence type="predicted"/>
<gene>
    <name evidence="2" type="ORF">CYR32_02305</name>
</gene>
<accession>A0A2N5EDK9</accession>
<keyword evidence="1" id="KW-0812">Transmembrane</keyword>